<evidence type="ECO:0000313" key="2">
    <source>
        <dbReference type="EMBL" id="OYD06926.1"/>
    </source>
</evidence>
<dbReference type="PROSITE" id="PS51257">
    <property type="entry name" value="PROKAR_LIPOPROTEIN"/>
    <property type="match status" value="1"/>
</dbReference>
<gene>
    <name evidence="2" type="ORF">CHM34_13375</name>
</gene>
<keyword evidence="1" id="KW-0812">Transmembrane</keyword>
<proteinExistence type="predicted"/>
<feature type="transmembrane region" description="Helical" evidence="1">
    <location>
        <begin position="16"/>
        <end position="39"/>
    </location>
</feature>
<sequence length="242" mass="27054">MIRRIWSAEWLKVKRTWIAALTLLGPAGIIACLMVDYAIRSDYILKIYPDEWTGLILEASMILPTAIMMGVTLFASLLAGLEHQTNAWKYSLALPLSRFQLYLGKGLQLVFLLFLCSVLTSLGFAFLWVWNGFEADIPWLELFQGTLYPLLAALPVIMIQLWLSVTLRNQALPITVGVLGATIGAALAEWLPWAYPTNALPVDTENLGRTAQEPEKWVPVGIVLGILLLILGGWNFTRREVK</sequence>
<feature type="transmembrane region" description="Helical" evidence="1">
    <location>
        <begin position="217"/>
        <end position="236"/>
    </location>
</feature>
<reference evidence="2 3" key="1">
    <citation type="submission" date="2017-07" db="EMBL/GenBank/DDBJ databases">
        <title>The genome sequence of Paludifilum halophilum highlights mechanisms for microbial adaptation to high salt environemnts.</title>
        <authorList>
            <person name="Belbahri L."/>
        </authorList>
    </citation>
    <scope>NUCLEOTIDE SEQUENCE [LARGE SCALE GENOMIC DNA]</scope>
    <source>
        <strain evidence="2 3">DSM 102817</strain>
    </source>
</reference>
<dbReference type="AlphaFoldDB" id="A0A235B3N3"/>
<dbReference type="Proteomes" id="UP000215459">
    <property type="component" value="Unassembled WGS sequence"/>
</dbReference>
<dbReference type="Pfam" id="PF12730">
    <property type="entry name" value="ABC2_membrane_4"/>
    <property type="match status" value="1"/>
</dbReference>
<feature type="transmembrane region" description="Helical" evidence="1">
    <location>
        <begin position="59"/>
        <end position="81"/>
    </location>
</feature>
<feature type="transmembrane region" description="Helical" evidence="1">
    <location>
        <begin position="171"/>
        <end position="191"/>
    </location>
</feature>
<dbReference type="OrthoDB" id="3190532at2"/>
<evidence type="ECO:0000313" key="3">
    <source>
        <dbReference type="Proteomes" id="UP000215459"/>
    </source>
</evidence>
<comment type="caution">
    <text evidence="2">The sequence shown here is derived from an EMBL/GenBank/DDBJ whole genome shotgun (WGS) entry which is preliminary data.</text>
</comment>
<keyword evidence="1" id="KW-0472">Membrane</keyword>
<keyword evidence="3" id="KW-1185">Reference proteome</keyword>
<feature type="transmembrane region" description="Helical" evidence="1">
    <location>
        <begin position="102"/>
        <end position="130"/>
    </location>
</feature>
<dbReference type="EMBL" id="NOWF01000008">
    <property type="protein sequence ID" value="OYD06926.1"/>
    <property type="molecule type" value="Genomic_DNA"/>
</dbReference>
<evidence type="ECO:0000256" key="1">
    <source>
        <dbReference type="SAM" id="Phobius"/>
    </source>
</evidence>
<feature type="transmembrane region" description="Helical" evidence="1">
    <location>
        <begin position="142"/>
        <end position="164"/>
    </location>
</feature>
<evidence type="ECO:0008006" key="4">
    <source>
        <dbReference type="Google" id="ProtNLM"/>
    </source>
</evidence>
<keyword evidence="1" id="KW-1133">Transmembrane helix</keyword>
<protein>
    <recommendedName>
        <fullName evidence="4">Permease</fullName>
    </recommendedName>
</protein>
<accession>A0A235B3N3</accession>
<dbReference type="CDD" id="cd21809">
    <property type="entry name" value="ABC-2_lan_permease-like"/>
    <property type="match status" value="1"/>
</dbReference>
<dbReference type="RefSeq" id="WP_094265125.1">
    <property type="nucleotide sequence ID" value="NZ_NOWF01000008.1"/>
</dbReference>
<name>A0A235B3N3_9BACL</name>
<organism evidence="2 3">
    <name type="scientific">Paludifilum halophilum</name>
    <dbReference type="NCBI Taxonomy" id="1642702"/>
    <lineage>
        <taxon>Bacteria</taxon>
        <taxon>Bacillati</taxon>
        <taxon>Bacillota</taxon>
        <taxon>Bacilli</taxon>
        <taxon>Bacillales</taxon>
        <taxon>Thermoactinomycetaceae</taxon>
        <taxon>Paludifilum</taxon>
    </lineage>
</organism>